<feature type="region of interest" description="Disordered" evidence="1">
    <location>
        <begin position="81"/>
        <end position="107"/>
    </location>
</feature>
<reference evidence="2" key="1">
    <citation type="submission" date="2020-10" db="EMBL/GenBank/DDBJ databases">
        <title>The Whole-Genome Sequence of Metschnikowia persimmonesis, a Novel Endophytic Yeast Species Isolated from Medicinal Plant Diospyros kaki Thumb.</title>
        <authorList>
            <person name="Rahmat E."/>
            <person name="Kang Y."/>
        </authorList>
    </citation>
    <scope>NUCLEOTIDE SEQUENCE</scope>
    <source>
        <strain evidence="2">KIOM G15050</strain>
    </source>
</reference>
<dbReference type="AlphaFoldDB" id="A0A8H7GXU4"/>
<dbReference type="EMBL" id="JACBPP010000001">
    <property type="protein sequence ID" value="KAF8005110.1"/>
    <property type="molecule type" value="Genomic_DNA"/>
</dbReference>
<evidence type="ECO:0000256" key="1">
    <source>
        <dbReference type="SAM" id="MobiDB-lite"/>
    </source>
</evidence>
<keyword evidence="3" id="KW-1185">Reference proteome</keyword>
<accession>A0A8H7GXU4</accession>
<protein>
    <submittedName>
        <fullName evidence="2">Uncharacterized protein</fullName>
    </submittedName>
</protein>
<evidence type="ECO:0000313" key="3">
    <source>
        <dbReference type="Proteomes" id="UP000649328"/>
    </source>
</evidence>
<comment type="caution">
    <text evidence="2">The sequence shown here is derived from an EMBL/GenBank/DDBJ whole genome shotgun (WGS) entry which is preliminary data.</text>
</comment>
<name>A0A8H7GXU4_9ASCO</name>
<organism evidence="2 3">
    <name type="scientific">Metschnikowia pulcherrima</name>
    <dbReference type="NCBI Taxonomy" id="27326"/>
    <lineage>
        <taxon>Eukaryota</taxon>
        <taxon>Fungi</taxon>
        <taxon>Dikarya</taxon>
        <taxon>Ascomycota</taxon>
        <taxon>Saccharomycotina</taxon>
        <taxon>Pichiomycetes</taxon>
        <taxon>Metschnikowiaceae</taxon>
        <taxon>Metschnikowia</taxon>
    </lineage>
</organism>
<dbReference type="Proteomes" id="UP000649328">
    <property type="component" value="Unassembled WGS sequence"/>
</dbReference>
<evidence type="ECO:0000313" key="2">
    <source>
        <dbReference type="EMBL" id="KAF8005110.1"/>
    </source>
</evidence>
<sequence length="107" mass="11934">MAPAIVSQSTMGSEKVNFDMKFVLQQQQAATFRPATREMTKTNSGSNTAFMNGDKYETVADFTKDDLNLVDDDEVEGQECGVQRMMSESDYGYSEQSDSQPEMAESF</sequence>
<gene>
    <name evidence="2" type="ORF">HF325_000567</name>
</gene>
<proteinExistence type="predicted"/>